<feature type="transmembrane region" description="Helical" evidence="1">
    <location>
        <begin position="92"/>
        <end position="110"/>
    </location>
</feature>
<comment type="caution">
    <text evidence="2">The sequence shown here is derived from an EMBL/GenBank/DDBJ whole genome shotgun (WGS) entry which is preliminary data.</text>
</comment>
<dbReference type="PANTHER" id="PTHR37422:SF13">
    <property type="entry name" value="LIPOPOLYSACCHARIDE BIOSYNTHESIS PROTEIN PA4999-RELATED"/>
    <property type="match status" value="1"/>
</dbReference>
<dbReference type="RefSeq" id="WP_191697698.1">
    <property type="nucleotide sequence ID" value="NZ_JACSQO010000010.1"/>
</dbReference>
<evidence type="ECO:0000313" key="3">
    <source>
        <dbReference type="Proteomes" id="UP000640786"/>
    </source>
</evidence>
<feature type="transmembrane region" description="Helical" evidence="1">
    <location>
        <begin position="6"/>
        <end position="32"/>
    </location>
</feature>
<protein>
    <submittedName>
        <fullName evidence="2">O-antigen ligase family protein</fullName>
    </submittedName>
</protein>
<keyword evidence="1" id="KW-0472">Membrane</keyword>
<accession>A0ABR8RDD6</accession>
<proteinExistence type="predicted"/>
<feature type="transmembrane region" description="Helical" evidence="1">
    <location>
        <begin position="188"/>
        <end position="206"/>
    </location>
</feature>
<dbReference type="InterPro" id="IPR051533">
    <property type="entry name" value="WaaL-like"/>
</dbReference>
<keyword evidence="2" id="KW-0436">Ligase</keyword>
<feature type="transmembrane region" description="Helical" evidence="1">
    <location>
        <begin position="148"/>
        <end position="168"/>
    </location>
</feature>
<feature type="transmembrane region" description="Helical" evidence="1">
    <location>
        <begin position="116"/>
        <end position="136"/>
    </location>
</feature>
<feature type="transmembrane region" description="Helical" evidence="1">
    <location>
        <begin position="348"/>
        <end position="373"/>
    </location>
</feature>
<evidence type="ECO:0000256" key="1">
    <source>
        <dbReference type="SAM" id="Phobius"/>
    </source>
</evidence>
<evidence type="ECO:0000313" key="2">
    <source>
        <dbReference type="EMBL" id="MBD7945778.1"/>
    </source>
</evidence>
<organism evidence="2 3">
    <name type="scientific">Psychrobacillus faecigallinarum</name>
    <dbReference type="NCBI Taxonomy" id="2762235"/>
    <lineage>
        <taxon>Bacteria</taxon>
        <taxon>Bacillati</taxon>
        <taxon>Bacillota</taxon>
        <taxon>Bacilli</taxon>
        <taxon>Bacillales</taxon>
        <taxon>Bacillaceae</taxon>
        <taxon>Psychrobacillus</taxon>
    </lineage>
</organism>
<dbReference type="GO" id="GO:0016874">
    <property type="term" value="F:ligase activity"/>
    <property type="evidence" value="ECO:0007669"/>
    <property type="project" value="UniProtKB-KW"/>
</dbReference>
<dbReference type="EMBL" id="JACSQO010000010">
    <property type="protein sequence ID" value="MBD7945778.1"/>
    <property type="molecule type" value="Genomic_DNA"/>
</dbReference>
<dbReference type="PANTHER" id="PTHR37422">
    <property type="entry name" value="TEICHURONIC ACID BIOSYNTHESIS PROTEIN TUAE"/>
    <property type="match status" value="1"/>
</dbReference>
<gene>
    <name evidence="2" type="ORF">H9650_16840</name>
</gene>
<keyword evidence="1" id="KW-0812">Transmembrane</keyword>
<sequence>MILDVFFTIFCLIGDQLLNSGLGMYVLVIYFIARILFSTIDQNFSILVFLIPNLGIMHFTASTVSIPSLNILICISLVKLVIKCRNIDISKWYLFFIIFIIFYEALHLFSYNLKSIFLLFSWIGAVLYAALYLIYSKNTYNHLNTIKYFLVGLVISILYGIVEFYQLYGSILNQNATIRFRGGAGDSNYFSMYIMVAMFSMLHLVLRGKGIGKKIFYPLLFVFFAGFGILSLSRMFILVVTITLMFLLLKLLLSLRKSKKLIHFIVMIIILTTILSFFYHEEILSLLDLLFSRFTNYINDPDALTSNRNIIAESYFTLMNSDWKLMVFGMGIQDYHIRSGVYLETHNILIELFVVWGLLGFIIFFLFITVLTVFASSKKLRRTAFISWLPLLAMGISYLSINALSNESFYLLLLFAIKNIYEYE</sequence>
<keyword evidence="3" id="KW-1185">Reference proteome</keyword>
<feature type="transmembrane region" description="Helical" evidence="1">
    <location>
        <begin position="261"/>
        <end position="279"/>
    </location>
</feature>
<feature type="transmembrane region" description="Helical" evidence="1">
    <location>
        <begin position="215"/>
        <end position="230"/>
    </location>
</feature>
<name>A0ABR8RDD6_9BACI</name>
<feature type="transmembrane region" description="Helical" evidence="1">
    <location>
        <begin position="236"/>
        <end position="254"/>
    </location>
</feature>
<feature type="transmembrane region" description="Helical" evidence="1">
    <location>
        <begin position="66"/>
        <end position="82"/>
    </location>
</feature>
<keyword evidence="1" id="KW-1133">Transmembrane helix</keyword>
<dbReference type="Proteomes" id="UP000640786">
    <property type="component" value="Unassembled WGS sequence"/>
</dbReference>
<reference evidence="2 3" key="1">
    <citation type="submission" date="2020-08" db="EMBL/GenBank/DDBJ databases">
        <title>A Genomic Blueprint of the Chicken Gut Microbiome.</title>
        <authorList>
            <person name="Gilroy R."/>
            <person name="Ravi A."/>
            <person name="Getino M."/>
            <person name="Pursley I."/>
            <person name="Horton D.L."/>
            <person name="Alikhan N.-F."/>
            <person name="Baker D."/>
            <person name="Gharbi K."/>
            <person name="Hall N."/>
            <person name="Watson M."/>
            <person name="Adriaenssens E.M."/>
            <person name="Foster-Nyarko E."/>
            <person name="Jarju S."/>
            <person name="Secka A."/>
            <person name="Antonio M."/>
            <person name="Oren A."/>
            <person name="Chaudhuri R."/>
            <person name="La Ragione R.M."/>
            <person name="Hildebrand F."/>
            <person name="Pallen M.J."/>
        </authorList>
    </citation>
    <scope>NUCLEOTIDE SEQUENCE [LARGE SCALE GENOMIC DNA]</scope>
    <source>
        <strain evidence="2 3">Sa2BUA9</strain>
    </source>
</reference>
<feature type="transmembrane region" description="Helical" evidence="1">
    <location>
        <begin position="385"/>
        <end position="404"/>
    </location>
</feature>